<keyword evidence="1" id="KW-0472">Membrane</keyword>
<gene>
    <name evidence="2" type="ORF">L1049_001037</name>
</gene>
<comment type="caution">
    <text evidence="2">The sequence shown here is derived from an EMBL/GenBank/DDBJ whole genome shotgun (WGS) entry which is preliminary data.</text>
</comment>
<organism evidence="2 3">
    <name type="scientific">Liquidambar formosana</name>
    <name type="common">Formosan gum</name>
    <dbReference type="NCBI Taxonomy" id="63359"/>
    <lineage>
        <taxon>Eukaryota</taxon>
        <taxon>Viridiplantae</taxon>
        <taxon>Streptophyta</taxon>
        <taxon>Embryophyta</taxon>
        <taxon>Tracheophyta</taxon>
        <taxon>Spermatophyta</taxon>
        <taxon>Magnoliopsida</taxon>
        <taxon>eudicotyledons</taxon>
        <taxon>Gunneridae</taxon>
        <taxon>Pentapetalae</taxon>
        <taxon>Saxifragales</taxon>
        <taxon>Altingiaceae</taxon>
        <taxon>Liquidambar</taxon>
    </lineage>
</organism>
<accession>A0AAP0N9V8</accession>
<sequence>MENPPHEIIVPCTEKDLSLAFGNLPQAPISNHARLVSWIPLTPTPPGILEQLNLTPMAVHLLTQDKLLQGVYFEMILVIGSTALWVSWGYKPPLSSLKTTQSHKNLKILKLNY</sequence>
<evidence type="ECO:0000313" key="2">
    <source>
        <dbReference type="EMBL" id="KAK9269267.1"/>
    </source>
</evidence>
<name>A0AAP0N9V8_LIQFO</name>
<dbReference type="Proteomes" id="UP001415857">
    <property type="component" value="Unassembled WGS sequence"/>
</dbReference>
<proteinExistence type="predicted"/>
<keyword evidence="3" id="KW-1185">Reference proteome</keyword>
<dbReference type="AlphaFoldDB" id="A0AAP0N9V8"/>
<evidence type="ECO:0000256" key="1">
    <source>
        <dbReference type="SAM" id="Phobius"/>
    </source>
</evidence>
<keyword evidence="1" id="KW-0812">Transmembrane</keyword>
<dbReference type="EMBL" id="JBBPBK010000015">
    <property type="protein sequence ID" value="KAK9269267.1"/>
    <property type="molecule type" value="Genomic_DNA"/>
</dbReference>
<feature type="transmembrane region" description="Helical" evidence="1">
    <location>
        <begin position="71"/>
        <end position="90"/>
    </location>
</feature>
<reference evidence="2 3" key="1">
    <citation type="journal article" date="2024" name="Plant J.">
        <title>Genome sequences and population genomics reveal climatic adaptation and genomic divergence between two closely related sweetgum species.</title>
        <authorList>
            <person name="Xu W.Q."/>
            <person name="Ren C.Q."/>
            <person name="Zhang X.Y."/>
            <person name="Comes H.P."/>
            <person name="Liu X.H."/>
            <person name="Li Y.G."/>
            <person name="Kettle C.J."/>
            <person name="Jalonen R."/>
            <person name="Gaisberger H."/>
            <person name="Ma Y.Z."/>
            <person name="Qiu Y.X."/>
        </authorList>
    </citation>
    <scope>NUCLEOTIDE SEQUENCE [LARGE SCALE GENOMIC DNA]</scope>
    <source>
        <strain evidence="2">Hangzhou</strain>
    </source>
</reference>
<evidence type="ECO:0000313" key="3">
    <source>
        <dbReference type="Proteomes" id="UP001415857"/>
    </source>
</evidence>
<protein>
    <submittedName>
        <fullName evidence="2">Uncharacterized protein</fullName>
    </submittedName>
</protein>
<keyword evidence="1" id="KW-1133">Transmembrane helix</keyword>